<accession>F0P2B0</accession>
<reference evidence="6" key="2">
    <citation type="journal article" date="2011" name="Stand. Genomic Sci.">
        <title>Complete genome sequence of Weeksella virosa type strain (9751T).</title>
        <authorList>
            <person name="Lang E."/>
            <person name="Teshima H."/>
            <person name="Lucas S."/>
            <person name="Lapidus A."/>
            <person name="Hammon N."/>
            <person name="Deshpande S."/>
            <person name="Nolan M."/>
            <person name="Cheng J."/>
            <person name="Pitluck S."/>
            <person name="Liolios K."/>
            <person name="Pagani I."/>
            <person name="Mikhailova N."/>
            <person name="Ivanova N."/>
            <person name="Mavromatis K."/>
            <person name="Pati A."/>
            <person name="Tapia R."/>
            <person name="Han C."/>
            <person name="Goodwin L."/>
            <person name="Chen A."/>
            <person name="Palaniappan K."/>
            <person name="Land M."/>
            <person name="Hauser L."/>
            <person name="Chang Y."/>
            <person name="Jeffries C."/>
            <person name="Brambilla E."/>
            <person name="Kopitz M."/>
            <person name="Rohde M."/>
            <person name="Goker M."/>
            <person name="Tindall B."/>
            <person name="Detter J."/>
            <person name="Woyke T."/>
            <person name="Bristow J."/>
            <person name="Eisen J."/>
            <person name="Markowitz V."/>
            <person name="Hugenholtz P."/>
            <person name="Klenk H."/>
            <person name="Kyrpides N."/>
        </authorList>
    </citation>
    <scope>NUCLEOTIDE SEQUENCE [LARGE SCALE GENOMIC DNA]</scope>
    <source>
        <strain evidence="6">ATCC 43766 / DSM 16922 / JCM 21250 / NBRC 16016 / NCTC 11634 / CL345/78</strain>
    </source>
</reference>
<evidence type="ECO:0000256" key="2">
    <source>
        <dbReference type="ARBA" id="ARBA00023136"/>
    </source>
</evidence>
<evidence type="ECO:0000256" key="1">
    <source>
        <dbReference type="ARBA" id="ARBA00004442"/>
    </source>
</evidence>
<dbReference type="SUPFAM" id="SSF49464">
    <property type="entry name" value="Carboxypeptidase regulatory domain-like"/>
    <property type="match status" value="1"/>
</dbReference>
<gene>
    <name evidence="5" type="ordered locus">Weevi_1091</name>
</gene>
<dbReference type="KEGG" id="wvi:Weevi_1091"/>
<proteinExistence type="predicted"/>
<dbReference type="GO" id="GO:0009279">
    <property type="term" value="C:cell outer membrane"/>
    <property type="evidence" value="ECO:0007669"/>
    <property type="project" value="UniProtKB-SubCell"/>
</dbReference>
<organism evidence="5 6">
    <name type="scientific">Weeksella virosa (strain ATCC 43766 / DSM 16922 / JCM 21250 / CCUG 30538 / CDC 9751 / IAM 14551 / NBRC 16016 / NCTC 11634 / CL345/78)</name>
    <dbReference type="NCBI Taxonomy" id="865938"/>
    <lineage>
        <taxon>Bacteria</taxon>
        <taxon>Pseudomonadati</taxon>
        <taxon>Bacteroidota</taxon>
        <taxon>Flavobacteriia</taxon>
        <taxon>Flavobacteriales</taxon>
        <taxon>Weeksellaceae</taxon>
        <taxon>Weeksella</taxon>
    </lineage>
</organism>
<evidence type="ECO:0000256" key="3">
    <source>
        <dbReference type="ARBA" id="ARBA00023237"/>
    </source>
</evidence>
<dbReference type="OrthoDB" id="1453181at2"/>
<dbReference type="Gene3D" id="2.40.170.20">
    <property type="entry name" value="TonB-dependent receptor, beta-barrel domain"/>
    <property type="match status" value="1"/>
</dbReference>
<feature type="signal peptide" evidence="4">
    <location>
        <begin position="1"/>
        <end position="20"/>
    </location>
</feature>
<dbReference type="HOGENOM" id="CLU_316392_0_0_10"/>
<reference evidence="5 6" key="1">
    <citation type="journal article" date="2011" name="Stand. Genomic Sci.">
        <title>Complete genome sequence of Weeksella virosa type strain (9751).</title>
        <authorList>
            <person name="Lang E."/>
            <person name="Teshima H."/>
            <person name="Lucas S."/>
            <person name="Lapidus A."/>
            <person name="Hammon N."/>
            <person name="Deshpande S."/>
            <person name="Nolan M."/>
            <person name="Cheng J.F."/>
            <person name="Pitluck S."/>
            <person name="Liolios K."/>
            <person name="Pagani I."/>
            <person name="Mikhailova N."/>
            <person name="Ivanova N."/>
            <person name="Mavromatis K."/>
            <person name="Pati A."/>
            <person name="Tapia R."/>
            <person name="Han C."/>
            <person name="Goodwin L."/>
            <person name="Chen A."/>
            <person name="Palaniappan K."/>
            <person name="Land M."/>
            <person name="Hauser L."/>
            <person name="Chang Y.J."/>
            <person name="Jeffries C.D."/>
            <person name="Brambilla E.M."/>
            <person name="Kopitz M."/>
            <person name="Rohde M."/>
            <person name="Goker M."/>
            <person name="Tindall B.J."/>
            <person name="Detter J.C."/>
            <person name="Woyke T."/>
            <person name="Bristow J."/>
            <person name="Eisen J.A."/>
            <person name="Markowitz V."/>
            <person name="Hugenholtz P."/>
            <person name="Klenk H.P."/>
            <person name="Kyrpides N.C."/>
        </authorList>
    </citation>
    <scope>NUCLEOTIDE SEQUENCE [LARGE SCALE GENOMIC DNA]</scope>
    <source>
        <strain evidence="6">ATCC 43766 / DSM 16922 / JCM 21250 / NBRC 16016 / NCTC 11634 / CL345/78</strain>
    </source>
</reference>
<evidence type="ECO:0000256" key="4">
    <source>
        <dbReference type="SAM" id="SignalP"/>
    </source>
</evidence>
<dbReference type="eggNOG" id="COG1629">
    <property type="taxonomic scope" value="Bacteria"/>
</dbReference>
<keyword evidence="4" id="KW-0732">Signal</keyword>
<comment type="subcellular location">
    <subcellularLocation>
        <location evidence="1">Cell outer membrane</location>
    </subcellularLocation>
</comment>
<evidence type="ECO:0008006" key="7">
    <source>
        <dbReference type="Google" id="ProtNLM"/>
    </source>
</evidence>
<dbReference type="STRING" id="865938.Weevi_1091"/>
<sequence>MNKLLLSLSFFLSFMMVVFGQTKVHGVVKNGSTEKEVYNLNVKLEGLYEEMVTTDRIGYFQFMNVPNGSYTLRVNGPNYDPYLIEFTVSGERDLDLGDLFINYNPASAEVGLITLSDDEVSSEESSQASSAGLLQSSKDIFASVTAYELGAYWFKPRGYDNKYSDIHFNGIRMNKIDNGRATFNNWGGLNDVTRRPQELTYGIDPAETAFGDIGGVTNFDTRPSTMRKGFGLAYSVSNRSYRQRVMLTYNSGLSEKGWAWMISGSKRWAEEGVIEGTFYDAYALFIGAEKKFNEHHTLNFTAFGAPNRRAGGSPNTQEIIDIKGIHYNAYWGWQDGDKRSERVRKTFEPVFQLTHHWNINPKSRLTTTLSYQFGEDSGTRLDWFAASNPSPSYYRNAPSYHLWKTGANEADYNAQLDKWKTGKVGQIDWNSLYQANYAMYYNSNEKERGRAVYWLAKDVTADKVYAFNSNFKSQLTDKIDLVVAFAYQHTESEMYREVDDLMGAQYVSNDDDYANNTKRRSYNMLDPDYVAREGGRYEYNYEVVRNFADLFIQTKLKGDLVDFTLGAHASYTDFFRDGKYQHYLYTNNSYGKSKTYDFFNFGVKTQFLFKLNGRNFVSLNGQYSTEAPTADEVFPNARLHDISIASIDNAKIYTGDLSYIYRAPRIKGRITAFYTKIEDETEKSFGYIDGRQGPTGSNTYFAAEVLTGVDKQHLGGEFAIEAQVTPTIKTSLVVAAGQHTYTNNPDYYLFSDDLMDPTTGTGEAYKNFGNTYLKDHFVAAGPQVGGSLGVEYRDPKYWWVGASANYLGNNYIDMAAYRRTRHVFEGYSGPVTEEGLKMIFDQTKTSDEFMFNLNAGFSKRIGKYYALISGTVNNVFDNKEYITGGFEQLRLGSYTNAINPNYQKNIGPKYWYGIGRSYFVNLIFRF</sequence>
<keyword evidence="6" id="KW-1185">Reference proteome</keyword>
<keyword evidence="3" id="KW-0998">Cell outer membrane</keyword>
<dbReference type="SUPFAM" id="SSF56935">
    <property type="entry name" value="Porins"/>
    <property type="match status" value="1"/>
</dbReference>
<feature type="chain" id="PRO_5003256478" description="TonB-dependent receptor" evidence="4">
    <location>
        <begin position="21"/>
        <end position="926"/>
    </location>
</feature>
<dbReference type="Proteomes" id="UP000008641">
    <property type="component" value="Chromosome"/>
</dbReference>
<protein>
    <recommendedName>
        <fullName evidence="7">TonB-dependent receptor</fullName>
    </recommendedName>
</protein>
<dbReference type="Gene3D" id="2.60.40.1120">
    <property type="entry name" value="Carboxypeptidase-like, regulatory domain"/>
    <property type="match status" value="1"/>
</dbReference>
<keyword evidence="2" id="KW-0472">Membrane</keyword>
<dbReference type="InterPro" id="IPR008969">
    <property type="entry name" value="CarboxyPept-like_regulatory"/>
</dbReference>
<evidence type="ECO:0000313" key="6">
    <source>
        <dbReference type="Proteomes" id="UP000008641"/>
    </source>
</evidence>
<dbReference type="EMBL" id="CP002455">
    <property type="protein sequence ID" value="ADX67800.1"/>
    <property type="molecule type" value="Genomic_DNA"/>
</dbReference>
<dbReference type="Pfam" id="PF13620">
    <property type="entry name" value="CarboxypepD_reg"/>
    <property type="match status" value="1"/>
</dbReference>
<dbReference type="AlphaFoldDB" id="F0P2B0"/>
<evidence type="ECO:0000313" key="5">
    <source>
        <dbReference type="EMBL" id="ADX67800.1"/>
    </source>
</evidence>
<dbReference type="InterPro" id="IPR036942">
    <property type="entry name" value="Beta-barrel_TonB_sf"/>
</dbReference>
<name>F0P2B0_WEEVC</name>
<dbReference type="RefSeq" id="WP_013598190.1">
    <property type="nucleotide sequence ID" value="NC_015144.1"/>
</dbReference>